<organism evidence="4 5">
    <name type="scientific">Perkinsus olseni</name>
    <name type="common">Perkinsus atlanticus</name>
    <dbReference type="NCBI Taxonomy" id="32597"/>
    <lineage>
        <taxon>Eukaryota</taxon>
        <taxon>Sar</taxon>
        <taxon>Alveolata</taxon>
        <taxon>Perkinsozoa</taxon>
        <taxon>Perkinsea</taxon>
        <taxon>Perkinsida</taxon>
        <taxon>Perkinsidae</taxon>
        <taxon>Perkinsus</taxon>
    </lineage>
</organism>
<dbReference type="SUPFAM" id="SSF47370">
    <property type="entry name" value="Bromodomain"/>
    <property type="match status" value="1"/>
</dbReference>
<dbReference type="Pfam" id="PF00439">
    <property type="entry name" value="Bromodomain"/>
    <property type="match status" value="1"/>
</dbReference>
<evidence type="ECO:0000256" key="1">
    <source>
        <dbReference type="ARBA" id="ARBA00023117"/>
    </source>
</evidence>
<evidence type="ECO:0000313" key="4">
    <source>
        <dbReference type="EMBL" id="KAF4654891.1"/>
    </source>
</evidence>
<dbReference type="PANTHER" id="PTHR28112">
    <property type="entry name" value="SRP-INDEPENDENT TARGETING PROTEIN 3"/>
    <property type="match status" value="1"/>
</dbReference>
<dbReference type="GO" id="GO:0045047">
    <property type="term" value="P:protein targeting to ER"/>
    <property type="evidence" value="ECO:0007669"/>
    <property type="project" value="InterPro"/>
</dbReference>
<comment type="caution">
    <text evidence="4">The sequence shown here is derived from an EMBL/GenBank/DDBJ whole genome shotgun (WGS) entry which is preliminary data.</text>
</comment>
<reference evidence="4 5" key="1">
    <citation type="submission" date="2020-04" db="EMBL/GenBank/DDBJ databases">
        <title>Perkinsus olseni comparative genomics.</title>
        <authorList>
            <person name="Bogema D.R."/>
        </authorList>
    </citation>
    <scope>NUCLEOTIDE SEQUENCE [LARGE SCALE GENOMIC DNA]</scope>
    <source>
        <strain evidence="4">ATCC PRA-179</strain>
    </source>
</reference>
<dbReference type="OrthoDB" id="444203at2759"/>
<feature type="compositionally biased region" description="Basic and acidic residues" evidence="2">
    <location>
        <begin position="610"/>
        <end position="619"/>
    </location>
</feature>
<dbReference type="GO" id="GO:0005739">
    <property type="term" value="C:mitochondrion"/>
    <property type="evidence" value="ECO:0007669"/>
    <property type="project" value="TreeGrafter"/>
</dbReference>
<evidence type="ECO:0000313" key="5">
    <source>
        <dbReference type="Proteomes" id="UP000570595"/>
    </source>
</evidence>
<feature type="region of interest" description="Disordered" evidence="2">
    <location>
        <begin position="661"/>
        <end position="681"/>
    </location>
</feature>
<evidence type="ECO:0000259" key="3">
    <source>
        <dbReference type="PROSITE" id="PS51525"/>
    </source>
</evidence>
<dbReference type="Gene3D" id="1.20.920.10">
    <property type="entry name" value="Bromodomain-like"/>
    <property type="match status" value="1"/>
</dbReference>
<feature type="compositionally biased region" description="Polar residues" evidence="2">
    <location>
        <begin position="389"/>
        <end position="419"/>
    </location>
</feature>
<feature type="compositionally biased region" description="Basic residues" evidence="2">
    <location>
        <begin position="598"/>
        <end position="609"/>
    </location>
</feature>
<dbReference type="EMBL" id="JABAHT010000502">
    <property type="protein sequence ID" value="KAF4654891.1"/>
    <property type="molecule type" value="Genomic_DNA"/>
</dbReference>
<feature type="compositionally biased region" description="Low complexity" evidence="2">
    <location>
        <begin position="333"/>
        <end position="350"/>
    </location>
</feature>
<dbReference type="GO" id="GO:0005783">
    <property type="term" value="C:endoplasmic reticulum"/>
    <property type="evidence" value="ECO:0007669"/>
    <property type="project" value="InterPro"/>
</dbReference>
<feature type="compositionally biased region" description="Low complexity" evidence="2">
    <location>
        <begin position="626"/>
        <end position="637"/>
    </location>
</feature>
<keyword evidence="1" id="KW-0103">Bromodomain</keyword>
<feature type="region of interest" description="Disordered" evidence="2">
    <location>
        <begin position="331"/>
        <end position="429"/>
    </location>
</feature>
<evidence type="ECO:0000256" key="2">
    <source>
        <dbReference type="SAM" id="MobiDB-lite"/>
    </source>
</evidence>
<dbReference type="PROSITE" id="PS51525">
    <property type="entry name" value="NET"/>
    <property type="match status" value="1"/>
</dbReference>
<dbReference type="InterPro" id="IPR027353">
    <property type="entry name" value="NET_dom"/>
</dbReference>
<dbReference type="Gene3D" id="1.20.1270.220">
    <property type="match status" value="1"/>
</dbReference>
<dbReference type="InterPro" id="IPR038336">
    <property type="entry name" value="NET_sf"/>
</dbReference>
<dbReference type="PANTHER" id="PTHR28112:SF1">
    <property type="entry name" value="SRP-INDEPENDENT TARGETING PROTEIN 3"/>
    <property type="match status" value="1"/>
</dbReference>
<proteinExistence type="predicted"/>
<dbReference type="AlphaFoldDB" id="A0A7J6L6U3"/>
<accession>A0A7J6L6U3</accession>
<dbReference type="InterPro" id="IPR001487">
    <property type="entry name" value="Bromodomain"/>
</dbReference>
<sequence>MAQSKRKNESQPLPPQKPKLWRALLPIGVLLLLKQLPLSEDQMTIIGRIIFAIRLAAQTGVFLMIYRSIRGNTEGDKEIVPAHEKDAGLGQMEPVEAMTVNQYDTGKLMDLVQNQLIQILIVVFIHYRMGFVQPLILSSVMALTALTDSEVFKLHILKQDPHEHRALRRPFGGVNPQKSGFSALLNQFMEATEEDDAPKKGKGAKPSKKTIGLTGWRHPFKGFPSTSMSNITTPEAATPPVETNVVDMSQTLSSADEATAPDTVSLDPSVNREPAGHSFRGELFLSEAELGSVCEALQESGFAFEEVKTPPASPRAELSFAAAVSARRRTRESTAAARSSSTVDGVSDSSPALRRRSAAGKRKRGENAASLPDSPSSSMKMSTVDEQKTGQSLTPRRASTTKKSSAPVNVSAAPTTASGSPILMSGKDPGARIMMPRGAVSKMGEDGAHFRSVFLGVLNTIEADQGFSGADSIPYWFSHPVLPRQIEGVSFSACQLPINLGHVRHMVEEGKYNTHLELERDLRRLVRFALRNYPKTSQPFKAAERLNKLCTELMFDASYRIGNAEYVEAQYPAIEEPPEATPTSSTHRHQASGGGKAGSHKGSKQPVAHKSKDKESVKESRKKSKISSGGSKASESELTAQIEQLQDRISELTQFVSNLSETPRASGGSAAKENSAKVGAVGGARGPALPLTAEEKVKLEEDMNQLTPEDLCQVVDKKLRNCPGVVLDPTTGILQELDVDMMAPRDQRNLKRYVARLLNLRNQKVKENEERAREIVAQQRALAQLQEAQRRRRANSSSSSSSSSRGSSSSDSSSDEESERETELNRLFRKGTAVSAPPGSAR</sequence>
<feature type="compositionally biased region" description="Basic residues" evidence="2">
    <location>
        <begin position="353"/>
        <end position="364"/>
    </location>
</feature>
<feature type="region of interest" description="Disordered" evidence="2">
    <location>
        <begin position="785"/>
        <end position="842"/>
    </location>
</feature>
<dbReference type="Proteomes" id="UP000570595">
    <property type="component" value="Unassembled WGS sequence"/>
</dbReference>
<dbReference type="InterPro" id="IPR036427">
    <property type="entry name" value="Bromodomain-like_sf"/>
</dbReference>
<name>A0A7J6L6U3_PEROL</name>
<protein>
    <recommendedName>
        <fullName evidence="3">NET domain-containing protein</fullName>
    </recommendedName>
</protein>
<feature type="region of interest" description="Disordered" evidence="2">
    <location>
        <begin position="576"/>
        <end position="639"/>
    </location>
</feature>
<feature type="compositionally biased region" description="Low complexity" evidence="2">
    <location>
        <begin position="796"/>
        <end position="812"/>
    </location>
</feature>
<gene>
    <name evidence="4" type="ORF">FOZ61_007970</name>
</gene>
<feature type="domain" description="NET" evidence="3">
    <location>
        <begin position="681"/>
        <end position="765"/>
    </location>
</feature>
<dbReference type="Pfam" id="PF10032">
    <property type="entry name" value="Pho88"/>
    <property type="match status" value="1"/>
</dbReference>
<dbReference type="InterPro" id="IPR012098">
    <property type="entry name" value="SND3_fun"/>
</dbReference>
<dbReference type="CDD" id="cd04369">
    <property type="entry name" value="Bromodomain"/>
    <property type="match status" value="1"/>
</dbReference>